<evidence type="ECO:0000313" key="4">
    <source>
        <dbReference type="Proteomes" id="UP000249177"/>
    </source>
</evidence>
<sequence length="364" mass="41448">MNFRSILIFGSAFFLMVACSKKDDGEIKPTLGDVTESVYASGVIKAEGQYVVYATVNGNLRKIDVTVGQTIDVGQKLFELDEETANLNTQNAELVYKLSQEKNQYTKDRIAEIEIKIESAKNKMLLDESILKRNKRVKELEYISDVEYQRLELSYKSSKLEYEAGIKQLAELKQQLQNEENRNSNTLKINQKNQSNFTVKSAFSGKLFDIMVREGAYITPQIPLATIGKSNSFLLELEVDENDMARVILGQKAFVTMDSYKGAVFEAIIDKIYPIMVEQSRTFKIEAHFVKPPSKLYPNLTAEANIVIKTKKNVITIPKNYLIENEYVLVNKKEKRKGKTGLSDYQKVEILEGLKPDESIYKPE</sequence>
<dbReference type="Proteomes" id="UP000249177">
    <property type="component" value="Unassembled WGS sequence"/>
</dbReference>
<keyword evidence="1" id="KW-0175">Coiled coil</keyword>
<organism evidence="3 4">
    <name type="scientific">Flavobacterium aquariorum</name>
    <dbReference type="NCBI Taxonomy" id="2217670"/>
    <lineage>
        <taxon>Bacteria</taxon>
        <taxon>Pseudomonadati</taxon>
        <taxon>Bacteroidota</taxon>
        <taxon>Flavobacteriia</taxon>
        <taxon>Flavobacteriales</taxon>
        <taxon>Flavobacteriaceae</taxon>
        <taxon>Flavobacterium</taxon>
    </lineage>
</organism>
<accession>A0A2W7TW46</accession>
<dbReference type="InterPro" id="IPR058792">
    <property type="entry name" value="Beta-barrel_RND_2"/>
</dbReference>
<keyword evidence="4" id="KW-1185">Reference proteome</keyword>
<comment type="caution">
    <text evidence="3">The sequence shown here is derived from an EMBL/GenBank/DDBJ whole genome shotgun (WGS) entry which is preliminary data.</text>
</comment>
<feature type="coiled-coil region" evidence="1">
    <location>
        <begin position="159"/>
        <end position="189"/>
    </location>
</feature>
<dbReference type="GO" id="GO:0015562">
    <property type="term" value="F:efflux transmembrane transporter activity"/>
    <property type="evidence" value="ECO:0007669"/>
    <property type="project" value="TreeGrafter"/>
</dbReference>
<feature type="domain" description="CusB-like beta-barrel" evidence="2">
    <location>
        <begin position="235"/>
        <end position="306"/>
    </location>
</feature>
<evidence type="ECO:0000313" key="3">
    <source>
        <dbReference type="EMBL" id="PZX94531.1"/>
    </source>
</evidence>
<dbReference type="Gene3D" id="2.40.50.100">
    <property type="match status" value="1"/>
</dbReference>
<reference evidence="3 4" key="1">
    <citation type="submission" date="2018-06" db="EMBL/GenBank/DDBJ databases">
        <title>Flavobacterium sp IMCC34762, genome.</title>
        <authorList>
            <person name="Joung Y."/>
            <person name="Cho J."/>
            <person name="Song J."/>
        </authorList>
    </citation>
    <scope>NUCLEOTIDE SEQUENCE [LARGE SCALE GENOMIC DNA]</scope>
    <source>
        <strain evidence="3 4">IMCC34762</strain>
    </source>
</reference>
<proteinExistence type="predicted"/>
<evidence type="ECO:0000259" key="2">
    <source>
        <dbReference type="Pfam" id="PF25954"/>
    </source>
</evidence>
<dbReference type="RefSeq" id="WP_111408631.1">
    <property type="nucleotide sequence ID" value="NZ_QKXH01000002.1"/>
</dbReference>
<dbReference type="PANTHER" id="PTHR30469:SF15">
    <property type="entry name" value="HLYD FAMILY OF SECRETION PROTEINS"/>
    <property type="match status" value="1"/>
</dbReference>
<dbReference type="EMBL" id="QKXH01000002">
    <property type="protein sequence ID" value="PZX94531.1"/>
    <property type="molecule type" value="Genomic_DNA"/>
</dbReference>
<gene>
    <name evidence="3" type="ORF">DOS84_02955</name>
</gene>
<dbReference type="GO" id="GO:1990281">
    <property type="term" value="C:efflux pump complex"/>
    <property type="evidence" value="ECO:0007669"/>
    <property type="project" value="TreeGrafter"/>
</dbReference>
<dbReference type="Pfam" id="PF25954">
    <property type="entry name" value="Beta-barrel_RND_2"/>
    <property type="match status" value="1"/>
</dbReference>
<dbReference type="OrthoDB" id="869610at2"/>
<dbReference type="AlphaFoldDB" id="A0A2W7TW46"/>
<protein>
    <submittedName>
        <fullName evidence="3">Secretion protein HlyD</fullName>
    </submittedName>
</protein>
<dbReference type="SUPFAM" id="SSF111369">
    <property type="entry name" value="HlyD-like secretion proteins"/>
    <property type="match status" value="1"/>
</dbReference>
<dbReference type="PANTHER" id="PTHR30469">
    <property type="entry name" value="MULTIDRUG RESISTANCE PROTEIN MDTA"/>
    <property type="match status" value="1"/>
</dbReference>
<dbReference type="PROSITE" id="PS51257">
    <property type="entry name" value="PROKAR_LIPOPROTEIN"/>
    <property type="match status" value="1"/>
</dbReference>
<evidence type="ECO:0000256" key="1">
    <source>
        <dbReference type="SAM" id="Coils"/>
    </source>
</evidence>
<name>A0A2W7TW46_9FLAO</name>
<dbReference type="Gene3D" id="2.40.30.170">
    <property type="match status" value="1"/>
</dbReference>